<organism evidence="1 2">
    <name type="scientific">Acinetobacter bouvetii</name>
    <dbReference type="NCBI Taxonomy" id="202951"/>
    <lineage>
        <taxon>Bacteria</taxon>
        <taxon>Pseudomonadati</taxon>
        <taxon>Pseudomonadota</taxon>
        <taxon>Gammaproteobacteria</taxon>
        <taxon>Moraxellales</taxon>
        <taxon>Moraxellaceae</taxon>
        <taxon>Acinetobacter</taxon>
    </lineage>
</organism>
<dbReference type="PANTHER" id="PTHR35564">
    <property type="match status" value="1"/>
</dbReference>
<dbReference type="Pfam" id="PF06996">
    <property type="entry name" value="T6SS_TssG"/>
    <property type="match status" value="1"/>
</dbReference>
<dbReference type="EMBL" id="CADDTS010000048">
    <property type="protein sequence ID" value="CAB1221474.1"/>
    <property type="molecule type" value="Genomic_DNA"/>
</dbReference>
<dbReference type="NCBIfam" id="TIGR03347">
    <property type="entry name" value="VI_chp_1"/>
    <property type="match status" value="1"/>
</dbReference>
<sequence>MRAERWWQKASVIEDLITAPTGYEFIQATRLLRHMPNGSQTRYWANDFKFYSSLNLQFPVAEIEALTLEKEHIQLTNLMVGLTGLQGALPYTYTHKIKQSGRYQKLETIHFLGLFNHKLTAQYVDASLAYDLPIRYEIEQKNDYLDILHALTGYVSTQQAQSDLDDYFAEFSGFMQGQNNTAYALSTMLKCIFKQHFEIEEFIEEKFKLEHEQKTALGGLNANLLGVNTFCGETIRQIDGKIEIKIGPLSRTDYLNFMPKQQLSEKLKKILSTWCSPNLMVDLRLILKKEDIQPLCLDAKTKMGLAQGAFLMSKHAGQHSETCYALRGDIQ</sequence>
<protein>
    <recommendedName>
        <fullName evidence="3">Type VI secretion system baseplate subunit TssG</fullName>
    </recommendedName>
</protein>
<evidence type="ECO:0000313" key="1">
    <source>
        <dbReference type="EMBL" id="CAB1221474.1"/>
    </source>
</evidence>
<name>A0A811GH32_9GAMM</name>
<comment type="caution">
    <text evidence="1">The sequence shown here is derived from an EMBL/GenBank/DDBJ whole genome shotgun (WGS) entry which is preliminary data.</text>
</comment>
<dbReference type="RefSeq" id="WP_174560597.1">
    <property type="nucleotide sequence ID" value="NZ_CADDTS010000048.1"/>
</dbReference>
<dbReference type="InterPro" id="IPR010732">
    <property type="entry name" value="T6SS_TssG-like"/>
</dbReference>
<accession>A0A811GH32</accession>
<proteinExistence type="predicted"/>
<dbReference type="Proteomes" id="UP000489961">
    <property type="component" value="Unassembled WGS sequence"/>
</dbReference>
<evidence type="ECO:0008006" key="3">
    <source>
        <dbReference type="Google" id="ProtNLM"/>
    </source>
</evidence>
<reference evidence="1 2" key="1">
    <citation type="submission" date="2020-02" db="EMBL/GenBank/DDBJ databases">
        <authorList>
            <person name="Chaudhuri R."/>
        </authorList>
    </citation>
    <scope>NUCLEOTIDE SEQUENCE [LARGE SCALE GENOMIC DNA]</scope>
    <source>
        <strain evidence="1">SFB21</strain>
    </source>
</reference>
<evidence type="ECO:0000313" key="2">
    <source>
        <dbReference type="Proteomes" id="UP000489961"/>
    </source>
</evidence>
<dbReference type="PANTHER" id="PTHR35564:SF4">
    <property type="entry name" value="CYTOPLASMIC PROTEIN"/>
    <property type="match status" value="1"/>
</dbReference>
<gene>
    <name evidence="1" type="ORF">SFB21_2813</name>
</gene>
<dbReference type="AlphaFoldDB" id="A0A811GH32"/>